<evidence type="ECO:0000313" key="2">
    <source>
        <dbReference type="Proteomes" id="UP000299102"/>
    </source>
</evidence>
<comment type="caution">
    <text evidence="1">The sequence shown here is derived from an EMBL/GenBank/DDBJ whole genome shotgun (WGS) entry which is preliminary data.</text>
</comment>
<dbReference type="AlphaFoldDB" id="A0A4C1X8Q4"/>
<sequence>MIKNLMSLKSPHQQPMLWLLMWTLPAGITFYTEGSANECRINYLGHSICGSGFNQSTADVGVLLSTIYSFQIVGLVPQSSTLAHCVANDRSHKRDNDL</sequence>
<accession>A0A4C1X8Q4</accession>
<reference evidence="1 2" key="1">
    <citation type="journal article" date="2019" name="Commun. Biol.">
        <title>The bagworm genome reveals a unique fibroin gene that provides high tensile strength.</title>
        <authorList>
            <person name="Kono N."/>
            <person name="Nakamura H."/>
            <person name="Ohtoshi R."/>
            <person name="Tomita M."/>
            <person name="Numata K."/>
            <person name="Arakawa K."/>
        </authorList>
    </citation>
    <scope>NUCLEOTIDE SEQUENCE [LARGE SCALE GENOMIC DNA]</scope>
</reference>
<name>A0A4C1X8Q4_EUMVA</name>
<dbReference type="Proteomes" id="UP000299102">
    <property type="component" value="Unassembled WGS sequence"/>
</dbReference>
<proteinExistence type="predicted"/>
<dbReference type="EMBL" id="BGZK01000740">
    <property type="protein sequence ID" value="GBP58635.1"/>
    <property type="molecule type" value="Genomic_DNA"/>
</dbReference>
<protein>
    <submittedName>
        <fullName evidence="1">Uncharacterized protein</fullName>
    </submittedName>
</protein>
<keyword evidence="2" id="KW-1185">Reference proteome</keyword>
<evidence type="ECO:0000313" key="1">
    <source>
        <dbReference type="EMBL" id="GBP58635.1"/>
    </source>
</evidence>
<organism evidence="1 2">
    <name type="scientific">Eumeta variegata</name>
    <name type="common">Bagworm moth</name>
    <name type="synonym">Eumeta japonica</name>
    <dbReference type="NCBI Taxonomy" id="151549"/>
    <lineage>
        <taxon>Eukaryota</taxon>
        <taxon>Metazoa</taxon>
        <taxon>Ecdysozoa</taxon>
        <taxon>Arthropoda</taxon>
        <taxon>Hexapoda</taxon>
        <taxon>Insecta</taxon>
        <taxon>Pterygota</taxon>
        <taxon>Neoptera</taxon>
        <taxon>Endopterygota</taxon>
        <taxon>Lepidoptera</taxon>
        <taxon>Glossata</taxon>
        <taxon>Ditrysia</taxon>
        <taxon>Tineoidea</taxon>
        <taxon>Psychidae</taxon>
        <taxon>Oiketicinae</taxon>
        <taxon>Eumeta</taxon>
    </lineage>
</organism>
<gene>
    <name evidence="1" type="ORF">EVAR_38874_1</name>
</gene>